<feature type="short sequence motif" description="TonB C-terminal box" evidence="11">
    <location>
        <begin position="1026"/>
        <end position="1043"/>
    </location>
</feature>
<evidence type="ECO:0000256" key="3">
    <source>
        <dbReference type="ARBA" id="ARBA00022448"/>
    </source>
</evidence>
<evidence type="ECO:0000313" key="17">
    <source>
        <dbReference type="Proteomes" id="UP001335100"/>
    </source>
</evidence>
<evidence type="ECO:0000256" key="4">
    <source>
        <dbReference type="ARBA" id="ARBA00022452"/>
    </source>
</evidence>
<keyword evidence="8 10" id="KW-0472">Membrane</keyword>
<keyword evidence="5 10" id="KW-0812">Transmembrane</keyword>
<evidence type="ECO:0000256" key="11">
    <source>
        <dbReference type="PROSITE-ProRule" id="PRU10144"/>
    </source>
</evidence>
<keyword evidence="4 10" id="KW-1134">Transmembrane beta strand</keyword>
<proteinExistence type="inferred from homology"/>
<evidence type="ECO:0000256" key="6">
    <source>
        <dbReference type="ARBA" id="ARBA00022729"/>
    </source>
</evidence>
<feature type="domain" description="TonB-dependent receptor plug" evidence="15">
    <location>
        <begin position="104"/>
        <end position="203"/>
    </location>
</feature>
<accession>A0ABU7HYH3</accession>
<name>A0ABU7HYH3_9PSED</name>
<evidence type="ECO:0000256" key="1">
    <source>
        <dbReference type="ARBA" id="ARBA00004571"/>
    </source>
</evidence>
<dbReference type="RefSeq" id="WP_330077195.1">
    <property type="nucleotide sequence ID" value="NZ_JAZDQJ010000038.1"/>
</dbReference>
<evidence type="ECO:0000256" key="10">
    <source>
        <dbReference type="PROSITE-ProRule" id="PRU01360"/>
    </source>
</evidence>
<protein>
    <submittedName>
        <fullName evidence="16">TonB-dependent receptor</fullName>
    </submittedName>
</protein>
<keyword evidence="6 13" id="KW-0732">Signal</keyword>
<dbReference type="InterPro" id="IPR010917">
    <property type="entry name" value="TonB_rcpt_CS"/>
</dbReference>
<keyword evidence="7 12" id="KW-0798">TonB box</keyword>
<evidence type="ECO:0000313" key="16">
    <source>
        <dbReference type="EMBL" id="MEE1936523.1"/>
    </source>
</evidence>
<evidence type="ECO:0000256" key="7">
    <source>
        <dbReference type="ARBA" id="ARBA00023077"/>
    </source>
</evidence>
<dbReference type="Pfam" id="PF07715">
    <property type="entry name" value="Plug"/>
    <property type="match status" value="1"/>
</dbReference>
<gene>
    <name evidence="16" type="ORF">V0R50_25125</name>
</gene>
<dbReference type="InterPro" id="IPR036942">
    <property type="entry name" value="Beta-barrel_TonB_sf"/>
</dbReference>
<dbReference type="InterPro" id="IPR012910">
    <property type="entry name" value="Plug_dom"/>
</dbReference>
<dbReference type="PROSITE" id="PS01156">
    <property type="entry name" value="TONB_DEPENDENT_REC_2"/>
    <property type="match status" value="1"/>
</dbReference>
<organism evidence="16 17">
    <name type="scientific">Pseudomonas ulcerans</name>
    <dbReference type="NCBI Taxonomy" id="3115852"/>
    <lineage>
        <taxon>Bacteria</taxon>
        <taxon>Pseudomonadati</taxon>
        <taxon>Pseudomonadota</taxon>
        <taxon>Gammaproteobacteria</taxon>
        <taxon>Pseudomonadales</taxon>
        <taxon>Pseudomonadaceae</taxon>
        <taxon>Pseudomonas</taxon>
    </lineage>
</organism>
<dbReference type="InterPro" id="IPR000531">
    <property type="entry name" value="Beta-barrel_TonB"/>
</dbReference>
<keyword evidence="17" id="KW-1185">Reference proteome</keyword>
<feature type="signal peptide" evidence="13">
    <location>
        <begin position="1"/>
        <end position="31"/>
    </location>
</feature>
<keyword evidence="16" id="KW-0675">Receptor</keyword>
<evidence type="ECO:0000259" key="15">
    <source>
        <dbReference type="Pfam" id="PF07715"/>
    </source>
</evidence>
<comment type="subcellular location">
    <subcellularLocation>
        <location evidence="1 10">Cell outer membrane</location>
        <topology evidence="1 10">Multi-pass membrane protein</topology>
    </subcellularLocation>
</comment>
<dbReference type="Proteomes" id="UP001335100">
    <property type="component" value="Unassembled WGS sequence"/>
</dbReference>
<reference evidence="16 17" key="1">
    <citation type="submission" date="2024-01" db="EMBL/GenBank/DDBJ databases">
        <title>Unpublished Manusciprt.</title>
        <authorList>
            <person name="Duman M."/>
            <person name="Valdes E.G."/>
            <person name="Ajmi N."/>
            <person name="Altun S."/>
            <person name="Saticioglu I.B."/>
        </authorList>
    </citation>
    <scope>NUCLEOTIDE SEQUENCE [LARGE SCALE GENOMIC DNA]</scope>
    <source>
        <strain evidence="16 17">148P</strain>
    </source>
</reference>
<dbReference type="EMBL" id="JAZDQJ010000038">
    <property type="protein sequence ID" value="MEE1936523.1"/>
    <property type="molecule type" value="Genomic_DNA"/>
</dbReference>
<evidence type="ECO:0000256" key="12">
    <source>
        <dbReference type="RuleBase" id="RU003357"/>
    </source>
</evidence>
<dbReference type="InterPro" id="IPR037066">
    <property type="entry name" value="Plug_dom_sf"/>
</dbReference>
<evidence type="ECO:0000256" key="8">
    <source>
        <dbReference type="ARBA" id="ARBA00023136"/>
    </source>
</evidence>
<evidence type="ECO:0000256" key="2">
    <source>
        <dbReference type="ARBA" id="ARBA00009810"/>
    </source>
</evidence>
<comment type="caution">
    <text evidence="16">The sequence shown here is derived from an EMBL/GenBank/DDBJ whole genome shotgun (WGS) entry which is preliminary data.</text>
</comment>
<dbReference type="InterPro" id="IPR039426">
    <property type="entry name" value="TonB-dep_rcpt-like"/>
</dbReference>
<sequence>MSFSTTPPSTMRLKPLAWSILLALSSAAALAEGETPAAPAAIPNMGPIEIELPAGYEEEMSKSGTSQKGLQVLEAQEVKGEYVEERDEKGKNDVYRKDVSGVYVGKDDIERYKGANAADLFKGLNGVYSGESRNSGALDPNIRGIQGEGRIPVTVDGTEQATSVWLGSAGVSNRNYVDPNLIGSISVEKGPSMTPGVKSGIGGSVEIRTLDAADIVKPGESYGLEIKTETASNAVAPNEDGMNNLGRDYRDIEGAYVSGQYVYFANGGGAMYTPHESSRSNDFDFEDNAFRIAAATRQENFDLLAAYSYRKKGNYYSGKQGSERYETESWYDKAAAASQNSQAIGDTTGNYLASFYKPGAEVSGTSNEMRTTLLKGTFYLTDEQSLKLSYMHSDLEFGETMPYLINETTKLVEAGSNIGFQLPYSEVNQDTFSLTYAWNPQDNRWLDMQAGFWMTRSDAERYQNGEQVFSIEDASLSDKAWDNYVRCKYNRTPCNGQTAMPEKLPDTDGRYTLFSRALQTTDHDRWGVNVSNRMELSDAWALTLSGDFSKEKLKQTDNASDDIGSTYIFASNYLGPRGGRREQYNFTFNNEWAATSWLTFNAGARYSDYNSFDTTLDEYRKEQAAGWDAKAAVVAKQFKYSRMLTDAENQAYVSSARAEVESWGLDEETTEILLTEYLQEGLVNGIRYTMESVEIPTDGQRLVSAANPFTNGTINMNEQVANAQGTGTTAPRYIPYNSSGVPIYQQPTEAERWARPKKRKDSAWAPMAGVTLHVTENARVYARYTEFVRFPTIYEEAQTVSATGIGITQNSPRPEHAYNWEFGYVHDLHSYVPDWRNADFRINYYKNEIHDYIDRDFAYNIVQYDKKIISGIEMQMRFDTGRYYSSLGISYRLDQKLCDKDMAVTLDPYYGKAVDECVTGGFPSTFSRTSLQPQYSINLDGGVRLFNDKLEIGGRMVYHSSAKNKEEQKWIDQGVNFVQGINQPYEWHPIWVFDSYATLHVNEHVDVDFGVNNITNRYYLDPLSRTIMPAPGRTLKMGLTARF</sequence>
<dbReference type="PROSITE" id="PS52016">
    <property type="entry name" value="TONB_DEPENDENT_REC_3"/>
    <property type="match status" value="1"/>
</dbReference>
<dbReference type="SUPFAM" id="SSF56935">
    <property type="entry name" value="Porins"/>
    <property type="match status" value="1"/>
</dbReference>
<evidence type="ECO:0000256" key="9">
    <source>
        <dbReference type="ARBA" id="ARBA00023237"/>
    </source>
</evidence>
<feature type="domain" description="TonB-dependent receptor-like beta-barrel" evidence="14">
    <location>
        <begin position="755"/>
        <end position="1014"/>
    </location>
</feature>
<feature type="chain" id="PRO_5045530385" evidence="13">
    <location>
        <begin position="32"/>
        <end position="1043"/>
    </location>
</feature>
<dbReference type="Pfam" id="PF00593">
    <property type="entry name" value="TonB_dep_Rec_b-barrel"/>
    <property type="match status" value="1"/>
</dbReference>
<keyword evidence="9 10" id="KW-0998">Cell outer membrane</keyword>
<comment type="similarity">
    <text evidence="2 10 12">Belongs to the TonB-dependent receptor family.</text>
</comment>
<dbReference type="Gene3D" id="2.170.130.10">
    <property type="entry name" value="TonB-dependent receptor, plug domain"/>
    <property type="match status" value="1"/>
</dbReference>
<keyword evidence="3 10" id="KW-0813">Transport</keyword>
<dbReference type="PANTHER" id="PTHR30069:SF41">
    <property type="entry name" value="HEME_HEMOPEXIN UTILIZATION PROTEIN C"/>
    <property type="match status" value="1"/>
</dbReference>
<evidence type="ECO:0000256" key="13">
    <source>
        <dbReference type="SAM" id="SignalP"/>
    </source>
</evidence>
<evidence type="ECO:0000256" key="5">
    <source>
        <dbReference type="ARBA" id="ARBA00022692"/>
    </source>
</evidence>
<dbReference type="Gene3D" id="2.40.170.20">
    <property type="entry name" value="TonB-dependent receptor, beta-barrel domain"/>
    <property type="match status" value="1"/>
</dbReference>
<dbReference type="PANTHER" id="PTHR30069">
    <property type="entry name" value="TONB-DEPENDENT OUTER MEMBRANE RECEPTOR"/>
    <property type="match status" value="1"/>
</dbReference>
<evidence type="ECO:0000259" key="14">
    <source>
        <dbReference type="Pfam" id="PF00593"/>
    </source>
</evidence>